<dbReference type="AlphaFoldDB" id="A0A2W2DTP4"/>
<dbReference type="Proteomes" id="UP000248627">
    <property type="component" value="Unassembled WGS sequence"/>
</dbReference>
<dbReference type="PANTHER" id="PTHR43318">
    <property type="entry name" value="UDP-N-ACETYLGLUCOSAMINE 4,6-DEHYDRATASE"/>
    <property type="match status" value="1"/>
</dbReference>
<evidence type="ECO:0000259" key="10">
    <source>
        <dbReference type="Pfam" id="PF08485"/>
    </source>
</evidence>
<dbReference type="EC" id="5.1.3.2" evidence="3"/>
<evidence type="ECO:0000256" key="7">
    <source>
        <dbReference type="ARBA" id="ARBA00031367"/>
    </source>
</evidence>
<keyword evidence="12" id="KW-1185">Reference proteome</keyword>
<keyword evidence="5" id="KW-0448">Lipopolysaccharide biosynthesis</keyword>
<proteinExistence type="inferred from homology"/>
<evidence type="ECO:0000256" key="1">
    <source>
        <dbReference type="ARBA" id="ARBA00000083"/>
    </source>
</evidence>
<evidence type="ECO:0000256" key="5">
    <source>
        <dbReference type="ARBA" id="ARBA00022985"/>
    </source>
</evidence>
<comment type="caution">
    <text evidence="11">The sequence shown here is derived from an EMBL/GenBank/DDBJ whole genome shotgun (WGS) entry which is preliminary data.</text>
</comment>
<dbReference type="GO" id="GO:0009103">
    <property type="term" value="P:lipopolysaccharide biosynthetic process"/>
    <property type="evidence" value="ECO:0007669"/>
    <property type="project" value="UniProtKB-KW"/>
</dbReference>
<dbReference type="CDD" id="cd05237">
    <property type="entry name" value="UDP_invert_4-6DH_SDR_e"/>
    <property type="match status" value="1"/>
</dbReference>
<feature type="domain" description="UDP-glucose 4-epimerase CapD C-terminal" evidence="10">
    <location>
        <begin position="301"/>
        <end position="348"/>
    </location>
</feature>
<protein>
    <recommendedName>
        <fullName evidence="4">UDP-glucose 4-epimerase</fullName>
        <ecNumber evidence="3">5.1.3.2</ecNumber>
    </recommendedName>
    <alternativeName>
        <fullName evidence="8">Galactowaldenase</fullName>
    </alternativeName>
    <alternativeName>
        <fullName evidence="7">UDP-galactose 4-epimerase</fullName>
    </alternativeName>
</protein>
<dbReference type="PANTHER" id="PTHR43318:SF2">
    <property type="entry name" value="UDP-N-ACETYLGLUCOSAMINE 4,6-DEHYDRATASE (INVERTING)"/>
    <property type="match status" value="1"/>
</dbReference>
<organism evidence="11 12">
    <name type="scientific">Micromonospora endophytica</name>
    <dbReference type="NCBI Taxonomy" id="515350"/>
    <lineage>
        <taxon>Bacteria</taxon>
        <taxon>Bacillati</taxon>
        <taxon>Actinomycetota</taxon>
        <taxon>Actinomycetes</taxon>
        <taxon>Micromonosporales</taxon>
        <taxon>Micromonosporaceae</taxon>
        <taxon>Micromonospora</taxon>
    </lineage>
</organism>
<keyword evidence="6" id="KW-0413">Isomerase</keyword>
<evidence type="ECO:0000256" key="2">
    <source>
        <dbReference type="ARBA" id="ARBA00007430"/>
    </source>
</evidence>
<evidence type="ECO:0000256" key="8">
    <source>
        <dbReference type="ARBA" id="ARBA00033067"/>
    </source>
</evidence>
<dbReference type="RefSeq" id="WP_111241553.1">
    <property type="nucleotide sequence ID" value="NZ_POTX01000008.1"/>
</dbReference>
<gene>
    <name evidence="11" type="ORF">C1I93_02450</name>
</gene>
<evidence type="ECO:0000256" key="4">
    <source>
        <dbReference type="ARBA" id="ARBA00018569"/>
    </source>
</evidence>
<dbReference type="SUPFAM" id="SSF51735">
    <property type="entry name" value="NAD(P)-binding Rossmann-fold domains"/>
    <property type="match status" value="1"/>
</dbReference>
<dbReference type="OrthoDB" id="9803111at2"/>
<dbReference type="EMBL" id="POTX01000008">
    <property type="protein sequence ID" value="PZG00487.1"/>
    <property type="molecule type" value="Genomic_DNA"/>
</dbReference>
<evidence type="ECO:0000313" key="11">
    <source>
        <dbReference type="EMBL" id="PZG00487.1"/>
    </source>
</evidence>
<evidence type="ECO:0000256" key="3">
    <source>
        <dbReference type="ARBA" id="ARBA00013189"/>
    </source>
</evidence>
<name>A0A2W2DTP4_9ACTN</name>
<reference evidence="11 12" key="1">
    <citation type="submission" date="2018-01" db="EMBL/GenBank/DDBJ databases">
        <title>Draft genome sequence of Jishengella endophytica.</title>
        <authorList>
            <person name="Sahin N."/>
            <person name="Ay H."/>
            <person name="Saygin H."/>
        </authorList>
    </citation>
    <scope>NUCLEOTIDE SEQUENCE [LARGE SCALE GENOMIC DNA]</scope>
    <source>
        <strain evidence="11 12">DSM 45430</strain>
    </source>
</reference>
<dbReference type="InterPro" id="IPR051203">
    <property type="entry name" value="Polysaccharide_Synthase-Rel"/>
</dbReference>
<comment type="similarity">
    <text evidence="2">Belongs to the polysaccharide synthase family.</text>
</comment>
<sequence>MNRRTTDREKAGGAVISSLSNRRFLITGGTGSFGQTMVSRLLDAGAAEVRVLSRDESKQDAMRHRLHDNRVRYYVGDVRDYDSVLKAARGMEFVFHAAALKQVPSCEFFPLEALRTNVLGSANVVDACERVGVETLVLLSTDKAVYPVNAMGMTKALMEKVAQAHARNNAQARTRVCCVRYGNVMYSRGSVIPLFIEQIRRGVLPTVTEPSMTRFLMSLAQSVDLVEHAFRHGQPGDVFIRKADACTIGDLATALCNLFGAPAKFDVLGIRHGEKLYETLASREELAHAEDLGEFLRVPVDSRDLNYALYFEEGNVERGALADFHSHNARRLSVPEIEALLRTLPEVRAQLEAAAAAVVPA</sequence>
<evidence type="ECO:0000256" key="6">
    <source>
        <dbReference type="ARBA" id="ARBA00023235"/>
    </source>
</evidence>
<dbReference type="Gene3D" id="3.40.50.720">
    <property type="entry name" value="NAD(P)-binding Rossmann-like Domain"/>
    <property type="match status" value="1"/>
</dbReference>
<evidence type="ECO:0000259" key="9">
    <source>
        <dbReference type="Pfam" id="PF02719"/>
    </source>
</evidence>
<feature type="domain" description="Polysaccharide biosynthesis protein CapD-like" evidence="9">
    <location>
        <begin position="25"/>
        <end position="298"/>
    </location>
</feature>
<accession>A0A2W2DTP4</accession>
<dbReference type="Pfam" id="PF02719">
    <property type="entry name" value="Polysacc_synt_2"/>
    <property type="match status" value="1"/>
</dbReference>
<dbReference type="InterPro" id="IPR003869">
    <property type="entry name" value="Polysac_CapD-like"/>
</dbReference>
<comment type="catalytic activity">
    <reaction evidence="1">
        <text>UDP-alpha-D-glucose = UDP-alpha-D-galactose</text>
        <dbReference type="Rhea" id="RHEA:22168"/>
        <dbReference type="ChEBI" id="CHEBI:58885"/>
        <dbReference type="ChEBI" id="CHEBI:66914"/>
        <dbReference type="EC" id="5.1.3.2"/>
    </reaction>
</comment>
<dbReference type="Pfam" id="PF08485">
    <property type="entry name" value="Polysacc_syn_2C"/>
    <property type="match status" value="1"/>
</dbReference>
<evidence type="ECO:0000313" key="12">
    <source>
        <dbReference type="Proteomes" id="UP000248627"/>
    </source>
</evidence>
<dbReference type="InterPro" id="IPR036291">
    <property type="entry name" value="NAD(P)-bd_dom_sf"/>
</dbReference>
<dbReference type="InterPro" id="IPR013692">
    <property type="entry name" value="CapD_C"/>
</dbReference>
<dbReference type="GO" id="GO:0003978">
    <property type="term" value="F:UDP-glucose 4-epimerase activity"/>
    <property type="evidence" value="ECO:0007669"/>
    <property type="project" value="UniProtKB-EC"/>
</dbReference>